<dbReference type="SUPFAM" id="SSF56436">
    <property type="entry name" value="C-type lectin-like"/>
    <property type="match status" value="1"/>
</dbReference>
<evidence type="ECO:0000256" key="12">
    <source>
        <dbReference type="ARBA" id="ARBA00023054"/>
    </source>
</evidence>
<evidence type="ECO:0000256" key="8">
    <source>
        <dbReference type="ARBA" id="ARBA00022837"/>
    </source>
</evidence>
<dbReference type="CDD" id="cd03591">
    <property type="entry name" value="CLECT_collectin_like"/>
    <property type="match status" value="1"/>
</dbReference>
<evidence type="ECO:0000256" key="1">
    <source>
        <dbReference type="ARBA" id="ARBA00004613"/>
    </source>
</evidence>
<keyword evidence="6" id="KW-0430">Lectin</keyword>
<reference evidence="19" key="1">
    <citation type="submission" date="2019-03" db="EMBL/GenBank/DDBJ databases">
        <title>Genome sequencing and reference-guided assembly of Black Bengal Goat (Capra hircus).</title>
        <authorList>
            <person name="Siddiki A.Z."/>
            <person name="Baten A."/>
            <person name="Billah M."/>
            <person name="Alam M.A.U."/>
            <person name="Shawrob K.S.M."/>
            <person name="Saha S."/>
            <person name="Chowdhury M."/>
            <person name="Rahman A.H."/>
            <person name="Stear M."/>
            <person name="Miah G."/>
            <person name="Das G.B."/>
            <person name="Hossain M.M."/>
            <person name="Kumkum M."/>
            <person name="Islam M.S."/>
            <person name="Mollah A.M."/>
            <person name="Ahsan A."/>
            <person name="Tusar F."/>
            <person name="Khan M.K.I."/>
        </authorList>
    </citation>
    <scope>NUCLEOTIDE SEQUENCE [LARGE SCALE GENOMIC DNA]</scope>
</reference>
<keyword evidence="4" id="KW-0399">Innate immunity</keyword>
<dbReference type="Pfam" id="PF01391">
    <property type="entry name" value="Collagen"/>
    <property type="match status" value="1"/>
</dbReference>
<accession>A0A8C2RLN3</accession>
<reference evidence="19" key="2">
    <citation type="submission" date="2025-08" db="UniProtKB">
        <authorList>
            <consortium name="Ensembl"/>
        </authorList>
    </citation>
    <scope>IDENTIFICATION</scope>
</reference>
<keyword evidence="10" id="KW-0180">Complement pathway</keyword>
<evidence type="ECO:0000259" key="18">
    <source>
        <dbReference type="PROSITE" id="PS50041"/>
    </source>
</evidence>
<keyword evidence="5" id="KW-0732">Signal</keyword>
<evidence type="ECO:0000256" key="10">
    <source>
        <dbReference type="ARBA" id="ARBA00022875"/>
    </source>
</evidence>
<comment type="subcellular location">
    <subcellularLocation>
        <location evidence="1">Secreted</location>
    </subcellularLocation>
</comment>
<dbReference type="InterPro" id="IPR033990">
    <property type="entry name" value="Collectin_CTLD"/>
</dbReference>
<evidence type="ECO:0000256" key="9">
    <source>
        <dbReference type="ARBA" id="ARBA00022859"/>
    </source>
</evidence>
<protein>
    <recommendedName>
        <fullName evidence="2">Mannose-binding protein C</fullName>
    </recommendedName>
</protein>
<dbReference type="InterPro" id="IPR016186">
    <property type="entry name" value="C-type_lectin-like/link_sf"/>
</dbReference>
<keyword evidence="14" id="KW-1018">Complement activation lectin pathway</keyword>
<proteinExistence type="predicted"/>
<feature type="compositionally biased region" description="Basic and acidic residues" evidence="17">
    <location>
        <begin position="99"/>
        <end position="111"/>
    </location>
</feature>
<dbReference type="GO" id="GO:0001867">
    <property type="term" value="P:complement activation, lectin pathway"/>
    <property type="evidence" value="ECO:0007669"/>
    <property type="project" value="UniProtKB-KW"/>
</dbReference>
<dbReference type="InterPro" id="IPR001304">
    <property type="entry name" value="C-type_lectin-like"/>
</dbReference>
<keyword evidence="9" id="KW-0391">Immunity</keyword>
<keyword evidence="7" id="KW-0677">Repeat</keyword>
<dbReference type="GO" id="GO:0005581">
    <property type="term" value="C:collagen trimer"/>
    <property type="evidence" value="ECO:0007669"/>
    <property type="project" value="UniProtKB-KW"/>
</dbReference>
<keyword evidence="3" id="KW-0964">Secreted</keyword>
<keyword evidence="8" id="KW-0106">Calcium</keyword>
<evidence type="ECO:0000256" key="2">
    <source>
        <dbReference type="ARBA" id="ARBA00021805"/>
    </source>
</evidence>
<evidence type="ECO:0000256" key="5">
    <source>
        <dbReference type="ARBA" id="ARBA00022729"/>
    </source>
</evidence>
<keyword evidence="15" id="KW-1015">Disulfide bond</keyword>
<dbReference type="PANTHER" id="PTHR24024">
    <property type="entry name" value="PULMONARY SURFACTANT-ASSOCIATED PROTEIN A"/>
    <property type="match status" value="1"/>
</dbReference>
<evidence type="ECO:0000256" key="4">
    <source>
        <dbReference type="ARBA" id="ARBA00022588"/>
    </source>
</evidence>
<dbReference type="Gene3D" id="1.20.5.320">
    <property type="entry name" value="6-Phosphogluconate Dehydrogenase, domain 3"/>
    <property type="match status" value="1"/>
</dbReference>
<dbReference type="PROSITE" id="PS50041">
    <property type="entry name" value="C_TYPE_LECTIN_2"/>
    <property type="match status" value="1"/>
</dbReference>
<dbReference type="GO" id="GO:0005537">
    <property type="term" value="F:D-mannose binding"/>
    <property type="evidence" value="ECO:0007669"/>
    <property type="project" value="UniProtKB-KW"/>
</dbReference>
<feature type="region of interest" description="Disordered" evidence="17">
    <location>
        <begin position="94"/>
        <end position="153"/>
    </location>
</feature>
<dbReference type="Pfam" id="PF00059">
    <property type="entry name" value="Lectin_C"/>
    <property type="match status" value="1"/>
</dbReference>
<dbReference type="FunFam" id="3.10.100.10:FF:000088">
    <property type="entry name" value="Mannose-binding protein A"/>
    <property type="match status" value="1"/>
</dbReference>
<evidence type="ECO:0000256" key="14">
    <source>
        <dbReference type="ARBA" id="ARBA00023153"/>
    </source>
</evidence>
<evidence type="ECO:0000256" key="13">
    <source>
        <dbReference type="ARBA" id="ARBA00023119"/>
    </source>
</evidence>
<keyword evidence="12" id="KW-0175">Coiled coil</keyword>
<dbReference type="InterPro" id="IPR016187">
    <property type="entry name" value="CTDL_fold"/>
</dbReference>
<evidence type="ECO:0000256" key="16">
    <source>
        <dbReference type="ARBA" id="ARBA00023278"/>
    </source>
</evidence>
<evidence type="ECO:0000256" key="7">
    <source>
        <dbReference type="ARBA" id="ARBA00022737"/>
    </source>
</evidence>
<dbReference type="GO" id="GO:0006958">
    <property type="term" value="P:complement activation, classical pathway"/>
    <property type="evidence" value="ECO:0007669"/>
    <property type="project" value="UniProtKB-KW"/>
</dbReference>
<evidence type="ECO:0000256" key="17">
    <source>
        <dbReference type="SAM" id="MobiDB-lite"/>
    </source>
</evidence>
<feature type="domain" description="C-type lectin" evidence="18">
    <location>
        <begin position="184"/>
        <end position="295"/>
    </location>
</feature>
<keyword evidence="13" id="KW-0176">Collagen</keyword>
<dbReference type="Ensembl" id="ENSCHIT00010042627.1">
    <property type="protein sequence ID" value="ENSCHIP00010030239.1"/>
    <property type="gene ID" value="ENSCHIG00010022525.1"/>
</dbReference>
<dbReference type="InterPro" id="IPR018378">
    <property type="entry name" value="C-type_lectin_CS"/>
</dbReference>
<keyword evidence="11" id="KW-0465">Mannose-binding</keyword>
<dbReference type="GO" id="GO:0005771">
    <property type="term" value="C:multivesicular body"/>
    <property type="evidence" value="ECO:0007669"/>
    <property type="project" value="TreeGrafter"/>
</dbReference>
<keyword evidence="16" id="KW-0379">Hydroxylation</keyword>
<organism evidence="19">
    <name type="scientific">Capra hircus</name>
    <name type="common">Goat</name>
    <dbReference type="NCBI Taxonomy" id="9925"/>
    <lineage>
        <taxon>Eukaryota</taxon>
        <taxon>Metazoa</taxon>
        <taxon>Chordata</taxon>
        <taxon>Craniata</taxon>
        <taxon>Vertebrata</taxon>
        <taxon>Euteleostomi</taxon>
        <taxon>Mammalia</taxon>
        <taxon>Eutheria</taxon>
        <taxon>Laurasiatheria</taxon>
        <taxon>Artiodactyla</taxon>
        <taxon>Ruminantia</taxon>
        <taxon>Pecora</taxon>
        <taxon>Bovidae</taxon>
        <taxon>Caprinae</taxon>
        <taxon>Capra</taxon>
    </lineage>
</organism>
<dbReference type="GO" id="GO:0005615">
    <property type="term" value="C:extracellular space"/>
    <property type="evidence" value="ECO:0007669"/>
    <property type="project" value="UniProtKB-ARBA"/>
</dbReference>
<evidence type="ECO:0000256" key="6">
    <source>
        <dbReference type="ARBA" id="ARBA00022734"/>
    </source>
</evidence>
<dbReference type="PROSITE" id="PS00615">
    <property type="entry name" value="C_TYPE_LECTIN_1"/>
    <property type="match status" value="1"/>
</dbReference>
<dbReference type="AlphaFoldDB" id="A0A8C2RLN3"/>
<evidence type="ECO:0000256" key="15">
    <source>
        <dbReference type="ARBA" id="ARBA00023157"/>
    </source>
</evidence>
<sequence length="298" mass="31935">MLSLSTRLIGPCITKPSLLSYPKASASTLLEGQFPCDCIPDLQKPWVRTMSLFTSLPFLLLTVVTASCADTEAENCENIQKTCPVIACGPPGINGFPGKDGRDGAKGEKGEPGQGLRGSQGPPGKMGPQGTPGIPGIPGPTGQKGDPGENMGDYIRLATSETATLRSELNQIKNWLIFSLGKKVGKKIFFTNGKKMPFNEVKTLCAQFQGRVATPMNAEENRALKDFITEEAFLGITDQETEGQFMDLTGSRVTYQNWNDGEPNNASPGEHCATLLSDGTWNDIACSASYLTVCEFSI</sequence>
<dbReference type="Gene3D" id="3.10.100.10">
    <property type="entry name" value="Mannose-Binding Protein A, subunit A"/>
    <property type="match status" value="1"/>
</dbReference>
<evidence type="ECO:0000256" key="3">
    <source>
        <dbReference type="ARBA" id="ARBA00022525"/>
    </source>
</evidence>
<dbReference type="PANTHER" id="PTHR24024:SF34">
    <property type="entry name" value="MANNOSE-BINDING PROTEIN C"/>
    <property type="match status" value="1"/>
</dbReference>
<dbReference type="SMART" id="SM00034">
    <property type="entry name" value="CLECT"/>
    <property type="match status" value="1"/>
</dbReference>
<evidence type="ECO:0000256" key="11">
    <source>
        <dbReference type="ARBA" id="ARBA00023035"/>
    </source>
</evidence>
<dbReference type="InterPro" id="IPR051077">
    <property type="entry name" value="Ca-dependent_lectin"/>
</dbReference>
<dbReference type="InterPro" id="IPR008160">
    <property type="entry name" value="Collagen"/>
</dbReference>
<evidence type="ECO:0000313" key="19">
    <source>
        <dbReference type="Ensembl" id="ENSCHIP00010030239.1"/>
    </source>
</evidence>
<name>A0A8C2RLN3_CAPHI</name>